<evidence type="ECO:0000313" key="2">
    <source>
        <dbReference type="Proteomes" id="UP001164250"/>
    </source>
</evidence>
<accession>A0ACC1BTV7</accession>
<keyword evidence="2" id="KW-1185">Reference proteome</keyword>
<name>A0ACC1BTV7_9ROSI</name>
<reference evidence="2" key="1">
    <citation type="journal article" date="2023" name="G3 (Bethesda)">
        <title>Genome assembly and association tests identify interacting loci associated with vigor, precocity, and sex in interspecific pistachio rootstocks.</title>
        <authorList>
            <person name="Palmer W."/>
            <person name="Jacygrad E."/>
            <person name="Sagayaradj S."/>
            <person name="Cavanaugh K."/>
            <person name="Han R."/>
            <person name="Bertier L."/>
            <person name="Beede B."/>
            <person name="Kafkas S."/>
            <person name="Golino D."/>
            <person name="Preece J."/>
            <person name="Michelmore R."/>
        </authorList>
    </citation>
    <scope>NUCLEOTIDE SEQUENCE [LARGE SCALE GENOMIC DNA]</scope>
</reference>
<gene>
    <name evidence="1" type="ORF">Patl1_06174</name>
</gene>
<dbReference type="Proteomes" id="UP001164250">
    <property type="component" value="Chromosome 3"/>
</dbReference>
<evidence type="ECO:0000313" key="1">
    <source>
        <dbReference type="EMBL" id="KAJ0102357.1"/>
    </source>
</evidence>
<comment type="caution">
    <text evidence="1">The sequence shown here is derived from an EMBL/GenBank/DDBJ whole genome shotgun (WGS) entry which is preliminary data.</text>
</comment>
<sequence length="415" mass="47158">MNKIPPPLPPNPNQESTEPQLFRTLTEILTRDTTPLESLTPHIQHLTQPLFLSLLSSKTLAQRPNTLLSFFKWAQSHLPHSLIKSPLPLLSLLPSLFQYHKHSDAKSLLVSFINSDHQHVLHSYIVNPSNWDPKKYGIKLSKPLFDTCISAYVESGKPHLAAQIFNKMKRLNVQPRLLTCNVLVNGLKKLDDAYKLLNKASKRGYCLDEVSYGTLITGYFKDGKVDRALKLWDEMKEKKIVPSVVTYNIIIAGLCRSEKTEQAIDKMNELLENGLIPNETTYNTIIHGEGMLEKALKLFNTWISKGRTIDAVTYNTMISRLQEAEDFKSKMVEEGKVKDLRQSVVTTETSEGFDSSSIAYSEQINELCCKGKYKDAMHIFEETTQKANLSWALHNSIKREQFDIDSAAIEHRRGS</sequence>
<proteinExistence type="predicted"/>
<dbReference type="EMBL" id="CM047899">
    <property type="protein sequence ID" value="KAJ0102357.1"/>
    <property type="molecule type" value="Genomic_DNA"/>
</dbReference>
<organism evidence="1 2">
    <name type="scientific">Pistacia atlantica</name>
    <dbReference type="NCBI Taxonomy" id="434234"/>
    <lineage>
        <taxon>Eukaryota</taxon>
        <taxon>Viridiplantae</taxon>
        <taxon>Streptophyta</taxon>
        <taxon>Embryophyta</taxon>
        <taxon>Tracheophyta</taxon>
        <taxon>Spermatophyta</taxon>
        <taxon>Magnoliopsida</taxon>
        <taxon>eudicotyledons</taxon>
        <taxon>Gunneridae</taxon>
        <taxon>Pentapetalae</taxon>
        <taxon>rosids</taxon>
        <taxon>malvids</taxon>
        <taxon>Sapindales</taxon>
        <taxon>Anacardiaceae</taxon>
        <taxon>Pistacia</taxon>
    </lineage>
</organism>
<protein>
    <submittedName>
        <fullName evidence="1">Uncharacterized protein</fullName>
    </submittedName>
</protein>